<feature type="domain" description="Bacterial Ig" evidence="1">
    <location>
        <begin position="1050"/>
        <end position="1130"/>
    </location>
</feature>
<feature type="domain" description="Bacterial Ig" evidence="1">
    <location>
        <begin position="1226"/>
        <end position="1307"/>
    </location>
</feature>
<comment type="caution">
    <text evidence="2">The sequence shown here is derived from an EMBL/GenBank/DDBJ whole genome shotgun (WGS) entry which is preliminary data.</text>
</comment>
<feature type="domain" description="Bacterial Ig" evidence="1">
    <location>
        <begin position="1489"/>
        <end position="1567"/>
    </location>
</feature>
<accession>A0A7X1CMI6</accession>
<dbReference type="Pfam" id="PF20622">
    <property type="entry name" value="Big_15"/>
    <property type="match status" value="6"/>
</dbReference>
<sequence>EYTATVANNAYSVTIPKQAVGTEITAKQSLGGQTSSEVKTTVTQGTVAAPTIDAVTTDDTTVKGTGINGATVTVKIGSDEYTATVANNAYSITIPKQAFGTEITAKQSLNGKTSSEVKTTVAQGTVAPPTINPVTTDDTTVKGTGINGATVKVKIGSDEYTATVTNNEYTVTVPKQASGTIITATQTLNGKTSDLATTVVGQGTVAPPTINSLTTDDTTASGTGITGAVVTITIGSQTYTTTVVNGNYSVTISKQPVGTVVYAKQTLFGQTSSDAQTTVTQGTVAAPTINAVTTDDTTVKGTGINGATVTVKIGSDEYTATVANNTYSVTIPKQAFGTEITAKQSLGGKTSDEASTKVTQGAVANPTINAVTTDDTTVKGSGINGATVTLTIGGDEYQGTVTNGSYSITIPKQAAGTDIFAKQTLNGKTSDSVSTKVSQGTLAAPTINDYTVGDGYVTGSAPAGATKVALYVADKLIRYADVTAGKYRVYAGDNAAMGVVGTAFQVAGVDSSGAIGAKATSTVKPSATVAAPTIKDFYVGDVYAKGTATGASKVTLYVDGVAVRQATVNADGTYSIYTGDRAKLATAGNTFQIEASSAAGKTSTKTTGTVKAKLAAPTIKDFYAGDAYAKGIAAGGASKVTLYIDGVAVRQATVNADGSYSIYTGDRATLATAGNTFQIESSAPTGEKSVKTTGTVKAKETVAAPTIKDFYVGDVYAKGTATGASKVTLYVDGVAVRQATVNADGTYSIYTGDRAKLATAGNTFQIEASNASGKTSTKTTGTVKAKLAAPTIKDFYAGDAYAKGIAAGGASKVTLYIDGVAVRQAAVNADGSYSIYTGDRATLATAGNTFQIESSAPTGETSVKTTGTVKAKETVAAPTIKDFYVGDAYAKGTAPGASKVTLYVDGVAVRQAAVNADGSYSIYTGDRATLTTAGNTFQIQSTTASGATSVKTTGTVKARIAAPTISDYYTTDVYAKGTAPTGATKVALYVKNVLIRYATVTDGKYTIYTGDQSYLTTVGNTFQIAAVDASNNIGTKATGTVKKDDRAAYKLTANDYNIATDETVKGTAGSNITRVQIEVDGVVKRQTTVGADGNYAIYAKDLITSTNNIVKIIGFDAQGVERNRATANVKNESSTAYALTASDYNIATDETVVGTAGSSITRVQIEVDGVIKRQTSVGTDGKYAIYAKDVIKNTGNIVKIIGLDAQGNERNLATVNVKNESSTAYQVTAEAYNIATDETVKGTAGSNITRVQIEVDGVIERQTSVGADGKYAIYAKDVIKNTGNVVKIIGLDAQGNERNRATVTVKNESSTAYQVTAGAYNIATDETVVGTAGSSITRVQIEVDGVIERQTNVGADGKYAIYAKDVIKNTGNVVKIIGLDAQGNERNRATVTLKNETPVTYNMTADKYNTITDQSVTGTADAAITKVKLVVNNVDARSTTTSGGKYSIYASDKITSSSDTVQIVGYDANGTELKRITVPVVSVDPAARKITVADYKLRASSITGTFGSDIKKIQLFVDGKFARQGAITGNAFEVYAEDKISSATQTVQIVGFDASGVELARQNVTIK</sequence>
<feature type="non-terminal residue" evidence="2">
    <location>
        <position position="1"/>
    </location>
</feature>
<feature type="domain" description="Bacterial Ig" evidence="1">
    <location>
        <begin position="1403"/>
        <end position="1481"/>
    </location>
</feature>
<name>A0A7X1CMI6_9LIST</name>
<feature type="domain" description="Bacterial Ig" evidence="1">
    <location>
        <begin position="1314"/>
        <end position="1395"/>
    </location>
</feature>
<evidence type="ECO:0000259" key="1">
    <source>
        <dbReference type="Pfam" id="PF20622"/>
    </source>
</evidence>
<dbReference type="RefSeq" id="WP_185524533.1">
    <property type="nucleotide sequence ID" value="NZ_JAARVG010000011.1"/>
</dbReference>
<proteinExistence type="predicted"/>
<reference evidence="2 3" key="1">
    <citation type="submission" date="2020-03" db="EMBL/GenBank/DDBJ databases">
        <title>Soil Listeria distribution.</title>
        <authorList>
            <person name="Liao J."/>
            <person name="Wiedmann M."/>
        </authorList>
    </citation>
    <scope>NUCLEOTIDE SEQUENCE [LARGE SCALE GENOMIC DNA]</scope>
    <source>
        <strain evidence="2 3">FSL L7-0978</strain>
    </source>
</reference>
<dbReference type="InterPro" id="IPR013783">
    <property type="entry name" value="Ig-like_fold"/>
</dbReference>
<dbReference type="EMBL" id="JAARVG010000011">
    <property type="protein sequence ID" value="MBC1794219.1"/>
    <property type="molecule type" value="Genomic_DNA"/>
</dbReference>
<organism evidence="2 3">
    <name type="scientific">Listeria booriae</name>
    <dbReference type="NCBI Taxonomy" id="1552123"/>
    <lineage>
        <taxon>Bacteria</taxon>
        <taxon>Bacillati</taxon>
        <taxon>Bacillota</taxon>
        <taxon>Bacilli</taxon>
        <taxon>Bacillales</taxon>
        <taxon>Listeriaceae</taxon>
        <taxon>Listeria</taxon>
    </lineage>
</organism>
<protein>
    <recommendedName>
        <fullName evidence="1">Bacterial Ig domain-containing protein</fullName>
    </recommendedName>
</protein>
<dbReference type="InterPro" id="IPR046746">
    <property type="entry name" value="Big_15"/>
</dbReference>
<feature type="domain" description="Bacterial Ig" evidence="1">
    <location>
        <begin position="1139"/>
        <end position="1219"/>
    </location>
</feature>
<evidence type="ECO:0000313" key="3">
    <source>
        <dbReference type="Proteomes" id="UP000539064"/>
    </source>
</evidence>
<dbReference type="Gene3D" id="2.60.40.10">
    <property type="entry name" value="Immunoglobulins"/>
    <property type="match status" value="4"/>
</dbReference>
<gene>
    <name evidence="2" type="ORF">HCA52_12370</name>
</gene>
<dbReference type="Proteomes" id="UP000539064">
    <property type="component" value="Unassembled WGS sequence"/>
</dbReference>
<evidence type="ECO:0000313" key="2">
    <source>
        <dbReference type="EMBL" id="MBC1794219.1"/>
    </source>
</evidence>